<feature type="compositionally biased region" description="Low complexity" evidence="1">
    <location>
        <begin position="57"/>
        <end position="67"/>
    </location>
</feature>
<accession>A0ABS1E4X0</accession>
<organism evidence="2 3">
    <name type="scientific">Halorhodospira neutriphila</name>
    <dbReference type="NCBI Taxonomy" id="168379"/>
    <lineage>
        <taxon>Bacteria</taxon>
        <taxon>Pseudomonadati</taxon>
        <taxon>Pseudomonadota</taxon>
        <taxon>Gammaproteobacteria</taxon>
        <taxon>Chromatiales</taxon>
        <taxon>Ectothiorhodospiraceae</taxon>
        <taxon>Halorhodospira</taxon>
    </lineage>
</organism>
<sequence>MNSTNNLNPPADFNDGEGESGRNGGATYTLRNANTIQGGSVVGNAGVNQVSQNAGYSSQTQQSVTVQGNINMPAPSTPNGGETQ</sequence>
<evidence type="ECO:0000313" key="2">
    <source>
        <dbReference type="EMBL" id="MBK1726192.1"/>
    </source>
</evidence>
<evidence type="ECO:0000313" key="3">
    <source>
        <dbReference type="Proteomes" id="UP000738126"/>
    </source>
</evidence>
<proteinExistence type="predicted"/>
<evidence type="ECO:0000256" key="1">
    <source>
        <dbReference type="SAM" id="MobiDB-lite"/>
    </source>
</evidence>
<keyword evidence="3" id="KW-1185">Reference proteome</keyword>
<feature type="region of interest" description="Disordered" evidence="1">
    <location>
        <begin position="1"/>
        <end position="29"/>
    </location>
</feature>
<feature type="region of interest" description="Disordered" evidence="1">
    <location>
        <begin position="53"/>
        <end position="84"/>
    </location>
</feature>
<protein>
    <submittedName>
        <fullName evidence="2">Uncharacterized protein</fullName>
    </submittedName>
</protein>
<reference evidence="2 3" key="1">
    <citation type="journal article" date="2020" name="Microorganisms">
        <title>Osmotic Adaptation and Compatible Solute Biosynthesis of Phototrophic Bacteria as Revealed from Genome Analyses.</title>
        <authorList>
            <person name="Imhoff J.F."/>
            <person name="Rahn T."/>
            <person name="Kunzel S."/>
            <person name="Keller A."/>
            <person name="Neulinger S.C."/>
        </authorList>
    </citation>
    <scope>NUCLEOTIDE SEQUENCE [LARGE SCALE GENOMIC DNA]</scope>
    <source>
        <strain evidence="2 3">DSM 15116</strain>
    </source>
</reference>
<dbReference type="Proteomes" id="UP000738126">
    <property type="component" value="Unassembled WGS sequence"/>
</dbReference>
<gene>
    <name evidence="2" type="ORF">CKO13_03960</name>
</gene>
<name>A0ABS1E4X0_9GAMM</name>
<comment type="caution">
    <text evidence="2">The sequence shown here is derived from an EMBL/GenBank/DDBJ whole genome shotgun (WGS) entry which is preliminary data.</text>
</comment>
<dbReference type="EMBL" id="NRSH01000028">
    <property type="protein sequence ID" value="MBK1726192.1"/>
    <property type="molecule type" value="Genomic_DNA"/>
</dbReference>